<dbReference type="Proteomes" id="UP001283361">
    <property type="component" value="Unassembled WGS sequence"/>
</dbReference>
<evidence type="ECO:0000313" key="7">
    <source>
        <dbReference type="EMBL" id="KAK3720698.1"/>
    </source>
</evidence>
<evidence type="ECO:0000256" key="6">
    <source>
        <dbReference type="SAM" id="Phobius"/>
    </source>
</evidence>
<dbReference type="PANTHER" id="PTHR14948">
    <property type="entry name" value="NG5"/>
    <property type="match status" value="1"/>
</dbReference>
<evidence type="ECO:0000313" key="8">
    <source>
        <dbReference type="Proteomes" id="UP001283361"/>
    </source>
</evidence>
<dbReference type="EMBL" id="JAWDGP010007404">
    <property type="protein sequence ID" value="KAK3720698.1"/>
    <property type="molecule type" value="Genomic_DNA"/>
</dbReference>
<evidence type="ECO:0000256" key="5">
    <source>
        <dbReference type="ARBA" id="ARBA00023136"/>
    </source>
</evidence>
<feature type="transmembrane region" description="Helical" evidence="6">
    <location>
        <begin position="65"/>
        <end position="84"/>
    </location>
</feature>
<gene>
    <name evidence="7" type="ORF">RRG08_057169</name>
</gene>
<keyword evidence="8" id="KW-1185">Reference proteome</keyword>
<evidence type="ECO:0000256" key="3">
    <source>
        <dbReference type="ARBA" id="ARBA00022692"/>
    </source>
</evidence>
<comment type="caution">
    <text evidence="7">The sequence shown here is derived from an EMBL/GenBank/DDBJ whole genome shotgun (WGS) entry which is preliminary data.</text>
</comment>
<dbReference type="Pfam" id="PF04505">
    <property type="entry name" value="CD225"/>
    <property type="match status" value="1"/>
</dbReference>
<evidence type="ECO:0000256" key="2">
    <source>
        <dbReference type="ARBA" id="ARBA00006843"/>
    </source>
</evidence>
<keyword evidence="3 6" id="KW-0812">Transmembrane</keyword>
<dbReference type="PANTHER" id="PTHR14948:SF44">
    <property type="entry name" value="PROLINE-RICH TRANSMEMBRANE PROTEIN 1-LIKE"/>
    <property type="match status" value="1"/>
</dbReference>
<evidence type="ECO:0000256" key="4">
    <source>
        <dbReference type="ARBA" id="ARBA00022989"/>
    </source>
</evidence>
<keyword evidence="5 6" id="KW-0472">Membrane</keyword>
<feature type="transmembrane region" description="Helical" evidence="6">
    <location>
        <begin position="112"/>
        <end position="143"/>
    </location>
</feature>
<dbReference type="GO" id="GO:0016020">
    <property type="term" value="C:membrane"/>
    <property type="evidence" value="ECO:0007669"/>
    <property type="project" value="UniProtKB-SubCell"/>
</dbReference>
<proteinExistence type="inferred from homology"/>
<evidence type="ECO:0000256" key="1">
    <source>
        <dbReference type="ARBA" id="ARBA00004370"/>
    </source>
</evidence>
<comment type="similarity">
    <text evidence="2">Belongs to the CD225/Dispanin family.</text>
</comment>
<dbReference type="InterPro" id="IPR007593">
    <property type="entry name" value="CD225/Dispanin_fam"/>
</dbReference>
<reference evidence="7" key="1">
    <citation type="journal article" date="2023" name="G3 (Bethesda)">
        <title>A reference genome for the long-term kleptoplast-retaining sea slug Elysia crispata morphotype clarki.</title>
        <authorList>
            <person name="Eastman K.E."/>
            <person name="Pendleton A.L."/>
            <person name="Shaikh M.A."/>
            <person name="Suttiyut T."/>
            <person name="Ogas R."/>
            <person name="Tomko P."/>
            <person name="Gavelis G."/>
            <person name="Widhalm J.R."/>
            <person name="Wisecaver J.H."/>
        </authorList>
    </citation>
    <scope>NUCLEOTIDE SEQUENCE</scope>
    <source>
        <strain evidence="7">ECLA1</strain>
    </source>
</reference>
<name>A0AAE0XX62_9GAST</name>
<evidence type="ECO:0008006" key="9">
    <source>
        <dbReference type="Google" id="ProtNLM"/>
    </source>
</evidence>
<dbReference type="InterPro" id="IPR051423">
    <property type="entry name" value="CD225/Dispanin"/>
</dbReference>
<protein>
    <recommendedName>
        <fullName evidence="9">Interferon-induced transmembrane protein</fullName>
    </recommendedName>
</protein>
<dbReference type="AlphaFoldDB" id="A0AAE0XX62"/>
<accession>A0AAE0XX62</accession>
<sequence length="147" mass="15744">MQGEPNYEMKGMMADQPPPPGFVDAPPAEYAPGPHQPLYPQPQTVIVAPQPVVMTREGDQVPDNLVIAIISIFFCCILGIVATLKANNAKNLKNQPGGLEQAKRDSAAAKKWAIAAIITGSVILFLTIFFTFILPLILAGVFASQTV</sequence>
<organism evidence="7 8">
    <name type="scientific">Elysia crispata</name>
    <name type="common">lettuce slug</name>
    <dbReference type="NCBI Taxonomy" id="231223"/>
    <lineage>
        <taxon>Eukaryota</taxon>
        <taxon>Metazoa</taxon>
        <taxon>Spiralia</taxon>
        <taxon>Lophotrochozoa</taxon>
        <taxon>Mollusca</taxon>
        <taxon>Gastropoda</taxon>
        <taxon>Heterobranchia</taxon>
        <taxon>Euthyneura</taxon>
        <taxon>Panpulmonata</taxon>
        <taxon>Sacoglossa</taxon>
        <taxon>Placobranchoidea</taxon>
        <taxon>Plakobranchidae</taxon>
        <taxon>Elysia</taxon>
    </lineage>
</organism>
<keyword evidence="4 6" id="KW-1133">Transmembrane helix</keyword>
<comment type="subcellular location">
    <subcellularLocation>
        <location evidence="1">Membrane</location>
    </subcellularLocation>
</comment>